<accession>A0ABU0VZA1</accession>
<evidence type="ECO:0000256" key="4">
    <source>
        <dbReference type="ARBA" id="ARBA00023163"/>
    </source>
</evidence>
<evidence type="ECO:0000256" key="3">
    <source>
        <dbReference type="ARBA" id="ARBA00023125"/>
    </source>
</evidence>
<evidence type="ECO:0000313" key="7">
    <source>
        <dbReference type="Proteomes" id="UP001239680"/>
    </source>
</evidence>
<evidence type="ECO:0000259" key="5">
    <source>
        <dbReference type="PROSITE" id="PS50931"/>
    </source>
</evidence>
<keyword evidence="3" id="KW-0238">DNA-binding</keyword>
<dbReference type="PANTHER" id="PTHR30118">
    <property type="entry name" value="HTH-TYPE TRANSCRIPTIONAL REGULATOR LEUO-RELATED"/>
    <property type="match status" value="1"/>
</dbReference>
<dbReference type="Gene3D" id="3.40.190.10">
    <property type="entry name" value="Periplasmic binding protein-like II"/>
    <property type="match status" value="2"/>
</dbReference>
<dbReference type="SUPFAM" id="SSF53850">
    <property type="entry name" value="Periplasmic binding protein-like II"/>
    <property type="match status" value="1"/>
</dbReference>
<comment type="caution">
    <text evidence="6">The sequence shown here is derived from an EMBL/GenBank/DDBJ whole genome shotgun (WGS) entry which is preliminary data.</text>
</comment>
<dbReference type="InterPro" id="IPR036388">
    <property type="entry name" value="WH-like_DNA-bd_sf"/>
</dbReference>
<keyword evidence="4" id="KW-0804">Transcription</keyword>
<reference evidence="6 7" key="1">
    <citation type="submission" date="2023-08" db="EMBL/GenBank/DDBJ databases">
        <title>Characterization of two Paracoccaceae strains isolated from Phycosphere and proposal of Xinfangfangia lacusdiani sp. nov.</title>
        <authorList>
            <person name="Deng Y."/>
            <person name="Zhang Y.Q."/>
        </authorList>
    </citation>
    <scope>NUCLEOTIDE SEQUENCE [LARGE SCALE GENOMIC DNA]</scope>
    <source>
        <strain evidence="6 7">CPCC 101601</strain>
    </source>
</reference>
<feature type="domain" description="HTH lysR-type" evidence="5">
    <location>
        <begin position="15"/>
        <end position="72"/>
    </location>
</feature>
<dbReference type="EMBL" id="JAVDBT010000011">
    <property type="protein sequence ID" value="MDQ2067087.1"/>
    <property type="molecule type" value="Genomic_DNA"/>
</dbReference>
<evidence type="ECO:0000256" key="2">
    <source>
        <dbReference type="ARBA" id="ARBA00023015"/>
    </source>
</evidence>
<name>A0ABU0VZA1_9RHOB</name>
<keyword evidence="7" id="KW-1185">Reference proteome</keyword>
<protein>
    <submittedName>
        <fullName evidence="6">LysR substrate-binding domain-containing protein</fullName>
    </submittedName>
</protein>
<evidence type="ECO:0000256" key="1">
    <source>
        <dbReference type="ARBA" id="ARBA00009437"/>
    </source>
</evidence>
<dbReference type="Gene3D" id="1.10.10.10">
    <property type="entry name" value="Winged helix-like DNA-binding domain superfamily/Winged helix DNA-binding domain"/>
    <property type="match status" value="1"/>
</dbReference>
<dbReference type="PANTHER" id="PTHR30118:SF15">
    <property type="entry name" value="TRANSCRIPTIONAL REGULATORY PROTEIN"/>
    <property type="match status" value="1"/>
</dbReference>
<dbReference type="PROSITE" id="PS50931">
    <property type="entry name" value="HTH_LYSR"/>
    <property type="match status" value="1"/>
</dbReference>
<sequence>MSDTGLRDLDIDTALDLKLMKVTLLLLKERSVTRVAGQLAQSQPAVAALLKRARQVFGDPLLVRDGQHMVLTTRGEEIYRQLERAIAPLLAAISDGGAFEPSLSQKRFQVSILSAFAEYLVPDICQRLAREAPQASIVFSTPRSTEHITRDLGSGQLDLVIGNSPEPPGHLRFAAHCSHPFGCLMRADHPLAAEPLTTERYLSAKHIAPDSSSEMNLGPVKGRLSQLGLRREVSIKVADFHHVPAILAQTDVIFTSAAPYVQDLTRQSGGRLVAREAPAVLKKMDLYGW</sequence>
<organism evidence="6 7">
    <name type="scientific">Pseudogemmobacter lacusdianii</name>
    <dbReference type="NCBI Taxonomy" id="3069608"/>
    <lineage>
        <taxon>Bacteria</taxon>
        <taxon>Pseudomonadati</taxon>
        <taxon>Pseudomonadota</taxon>
        <taxon>Alphaproteobacteria</taxon>
        <taxon>Rhodobacterales</taxon>
        <taxon>Paracoccaceae</taxon>
        <taxon>Pseudogemmobacter</taxon>
    </lineage>
</organism>
<dbReference type="SUPFAM" id="SSF46785">
    <property type="entry name" value="Winged helix' DNA-binding domain"/>
    <property type="match status" value="1"/>
</dbReference>
<gene>
    <name evidence="6" type="ORF">Q9295_11930</name>
</gene>
<dbReference type="Proteomes" id="UP001239680">
    <property type="component" value="Unassembled WGS sequence"/>
</dbReference>
<dbReference type="InterPro" id="IPR000847">
    <property type="entry name" value="LysR_HTH_N"/>
</dbReference>
<proteinExistence type="inferred from homology"/>
<dbReference type="InterPro" id="IPR005119">
    <property type="entry name" value="LysR_subst-bd"/>
</dbReference>
<comment type="similarity">
    <text evidence="1">Belongs to the LysR transcriptional regulatory family.</text>
</comment>
<dbReference type="Pfam" id="PF00126">
    <property type="entry name" value="HTH_1"/>
    <property type="match status" value="1"/>
</dbReference>
<keyword evidence="2" id="KW-0805">Transcription regulation</keyword>
<evidence type="ECO:0000313" key="6">
    <source>
        <dbReference type="EMBL" id="MDQ2067087.1"/>
    </source>
</evidence>
<dbReference type="InterPro" id="IPR050389">
    <property type="entry name" value="LysR-type_TF"/>
</dbReference>
<dbReference type="InterPro" id="IPR036390">
    <property type="entry name" value="WH_DNA-bd_sf"/>
</dbReference>
<dbReference type="Pfam" id="PF03466">
    <property type="entry name" value="LysR_substrate"/>
    <property type="match status" value="1"/>
</dbReference>